<dbReference type="PIRSF" id="PIRSF000456">
    <property type="entry name" value="UDP-GlcNAc_acltr"/>
    <property type="match status" value="1"/>
</dbReference>
<protein>
    <submittedName>
        <fullName evidence="9">Acyl-[acyl-carrier-protein]--UDP-N-acetylglucosamine O-acyltransferase</fullName>
    </submittedName>
</protein>
<dbReference type="CDD" id="cd03351">
    <property type="entry name" value="LbH_UDP-GlcNAc_AT"/>
    <property type="match status" value="1"/>
</dbReference>
<dbReference type="OrthoDB" id="9807278at2"/>
<gene>
    <name evidence="9" type="ORF">CQA57_06440</name>
</gene>
<sequence>MSIAKTAVIADGAVLGKDVEIGDFCVIGDGVKIGDGTKLYNNVTILGNTTLGKNNTIFPYAVLGTIPQDLKYHGEYVELIIGDNNLIREHCMFNPGTEGGGGKTILGNDNLFMAYVHMAHDCIVGNHCIFANNATLGGHVIVGDYVNFGGLSAAHQFVKVGDGVMVAAGSLLTQDAPPYSIVEGSRAIFRGLNRHRMRKLFQREEIDFISSLYKRLMSGKDLITTLAREELQNNPDNPHVQKICSFILDSQRGIPVRQGVGSES</sequence>
<accession>A0A3D8J5C7</accession>
<evidence type="ECO:0000313" key="9">
    <source>
        <dbReference type="EMBL" id="RDU72658.1"/>
    </source>
</evidence>
<reference evidence="9 10" key="1">
    <citation type="submission" date="2018-04" db="EMBL/GenBank/DDBJ databases">
        <title>Novel Campyloabacter and Helicobacter Species and Strains.</title>
        <authorList>
            <person name="Mannion A.J."/>
            <person name="Shen Z."/>
            <person name="Fox J.G."/>
        </authorList>
    </citation>
    <scope>NUCLEOTIDE SEQUENCE [LARGE SCALE GENOMIC DNA]</scope>
    <source>
        <strain evidence="9 10">MIT 04-9362</strain>
    </source>
</reference>
<dbReference type="InterPro" id="IPR029098">
    <property type="entry name" value="Acetyltransf_C"/>
</dbReference>
<dbReference type="Pfam" id="PF13720">
    <property type="entry name" value="Acetyltransf_11"/>
    <property type="match status" value="1"/>
</dbReference>
<evidence type="ECO:0000256" key="2">
    <source>
        <dbReference type="ARBA" id="ARBA00022516"/>
    </source>
</evidence>
<dbReference type="InterPro" id="IPR011004">
    <property type="entry name" value="Trimer_LpxA-like_sf"/>
</dbReference>
<evidence type="ECO:0000256" key="6">
    <source>
        <dbReference type="ARBA" id="ARBA00023098"/>
    </source>
</evidence>
<keyword evidence="7 9" id="KW-0012">Acyltransferase</keyword>
<dbReference type="InterPro" id="IPR001451">
    <property type="entry name" value="Hexapep"/>
</dbReference>
<dbReference type="Proteomes" id="UP000256695">
    <property type="component" value="Unassembled WGS sequence"/>
</dbReference>
<dbReference type="PANTHER" id="PTHR43480">
    <property type="entry name" value="ACYL-[ACYL-CARRIER-PROTEIN]--UDP-N-ACETYLGLUCOSAMINE O-ACYLTRANSFERASE"/>
    <property type="match status" value="1"/>
</dbReference>
<dbReference type="RefSeq" id="WP_115579416.1">
    <property type="nucleotide sequence ID" value="NZ_NXLX01000017.1"/>
</dbReference>
<keyword evidence="1" id="KW-0963">Cytoplasm</keyword>
<evidence type="ECO:0000256" key="5">
    <source>
        <dbReference type="ARBA" id="ARBA00022737"/>
    </source>
</evidence>
<dbReference type="SUPFAM" id="SSF51161">
    <property type="entry name" value="Trimeric LpxA-like enzymes"/>
    <property type="match status" value="1"/>
</dbReference>
<comment type="caution">
    <text evidence="9">The sequence shown here is derived from an EMBL/GenBank/DDBJ whole genome shotgun (WGS) entry which is preliminary data.</text>
</comment>
<keyword evidence="5" id="KW-0677">Repeat</keyword>
<evidence type="ECO:0000313" key="10">
    <source>
        <dbReference type="Proteomes" id="UP000256695"/>
    </source>
</evidence>
<evidence type="ECO:0000256" key="3">
    <source>
        <dbReference type="ARBA" id="ARBA00022556"/>
    </source>
</evidence>
<keyword evidence="2" id="KW-0444">Lipid biosynthesis</keyword>
<dbReference type="GO" id="GO:0016020">
    <property type="term" value="C:membrane"/>
    <property type="evidence" value="ECO:0007669"/>
    <property type="project" value="GOC"/>
</dbReference>
<dbReference type="GO" id="GO:0008780">
    <property type="term" value="F:acyl-[acyl-carrier-protein]-UDP-N-acetylglucosamine O-acyltransferase activity"/>
    <property type="evidence" value="ECO:0007669"/>
    <property type="project" value="InterPro"/>
</dbReference>
<dbReference type="InterPro" id="IPR010137">
    <property type="entry name" value="Lipid_A_LpxA"/>
</dbReference>
<keyword evidence="10" id="KW-1185">Reference proteome</keyword>
<dbReference type="EMBL" id="NXLX01000017">
    <property type="protein sequence ID" value="RDU72658.1"/>
    <property type="molecule type" value="Genomic_DNA"/>
</dbReference>
<keyword evidence="3" id="KW-0441">Lipid A biosynthesis</keyword>
<dbReference type="PROSITE" id="PS00101">
    <property type="entry name" value="HEXAPEP_TRANSFERASES"/>
    <property type="match status" value="1"/>
</dbReference>
<evidence type="ECO:0000256" key="7">
    <source>
        <dbReference type="ARBA" id="ARBA00023315"/>
    </source>
</evidence>
<dbReference type="NCBIfam" id="NF003657">
    <property type="entry name" value="PRK05289.1"/>
    <property type="match status" value="1"/>
</dbReference>
<dbReference type="PANTHER" id="PTHR43480:SF1">
    <property type="entry name" value="ACYL-[ACYL-CARRIER-PROTEIN]--UDP-N-ACETYLGLUCOSAMINE O-ACYLTRANSFERASE, MITOCHONDRIAL-RELATED"/>
    <property type="match status" value="1"/>
</dbReference>
<feature type="domain" description="UDP N-acetylglucosamine O-acyltransferase C-terminal" evidence="8">
    <location>
        <begin position="175"/>
        <end position="254"/>
    </location>
</feature>
<name>A0A3D8J5C7_9HELI</name>
<evidence type="ECO:0000256" key="4">
    <source>
        <dbReference type="ARBA" id="ARBA00022679"/>
    </source>
</evidence>
<dbReference type="InterPro" id="IPR018357">
    <property type="entry name" value="Hexapep_transf_CS"/>
</dbReference>
<dbReference type="InterPro" id="IPR037157">
    <property type="entry name" value="Acetyltransf_C_sf"/>
</dbReference>
<organism evidence="9 10">
    <name type="scientific">Helicobacter anseris</name>
    <dbReference type="NCBI Taxonomy" id="375926"/>
    <lineage>
        <taxon>Bacteria</taxon>
        <taxon>Pseudomonadati</taxon>
        <taxon>Campylobacterota</taxon>
        <taxon>Epsilonproteobacteria</taxon>
        <taxon>Campylobacterales</taxon>
        <taxon>Helicobacteraceae</taxon>
        <taxon>Helicobacter</taxon>
    </lineage>
</organism>
<dbReference type="Pfam" id="PF00132">
    <property type="entry name" value="Hexapep"/>
    <property type="match status" value="1"/>
</dbReference>
<proteinExistence type="predicted"/>
<dbReference type="NCBIfam" id="TIGR01852">
    <property type="entry name" value="lipid_A_lpxA"/>
    <property type="match status" value="1"/>
</dbReference>
<dbReference type="Gene3D" id="1.20.1180.10">
    <property type="entry name" value="Udp N-acetylglucosamine O-acyltransferase, C-terminal domain"/>
    <property type="match status" value="1"/>
</dbReference>
<evidence type="ECO:0000259" key="8">
    <source>
        <dbReference type="Pfam" id="PF13720"/>
    </source>
</evidence>
<keyword evidence="6" id="KW-0443">Lipid metabolism</keyword>
<dbReference type="Gene3D" id="2.160.10.10">
    <property type="entry name" value="Hexapeptide repeat proteins"/>
    <property type="match status" value="1"/>
</dbReference>
<dbReference type="GO" id="GO:0009245">
    <property type="term" value="P:lipid A biosynthetic process"/>
    <property type="evidence" value="ECO:0007669"/>
    <property type="project" value="UniProtKB-KW"/>
</dbReference>
<keyword evidence="4 9" id="KW-0808">Transferase</keyword>
<evidence type="ECO:0000256" key="1">
    <source>
        <dbReference type="ARBA" id="ARBA00022490"/>
    </source>
</evidence>
<dbReference type="AlphaFoldDB" id="A0A3D8J5C7"/>